<organism evidence="6 7">
    <name type="scientific">Penicillium subrubescens</name>
    <dbReference type="NCBI Taxonomy" id="1316194"/>
    <lineage>
        <taxon>Eukaryota</taxon>
        <taxon>Fungi</taxon>
        <taxon>Dikarya</taxon>
        <taxon>Ascomycota</taxon>
        <taxon>Pezizomycotina</taxon>
        <taxon>Eurotiomycetes</taxon>
        <taxon>Eurotiomycetidae</taxon>
        <taxon>Eurotiales</taxon>
        <taxon>Aspergillaceae</taxon>
        <taxon>Penicillium</taxon>
    </lineage>
</organism>
<dbReference type="CDD" id="cd02440">
    <property type="entry name" value="AdoMet_MTases"/>
    <property type="match status" value="1"/>
</dbReference>
<protein>
    <recommendedName>
        <fullName evidence="5">Methyltransferase domain-containing protein</fullName>
    </recommendedName>
</protein>
<evidence type="ECO:0000256" key="2">
    <source>
        <dbReference type="ARBA" id="ARBA00022679"/>
    </source>
</evidence>
<dbReference type="InterPro" id="IPR029063">
    <property type="entry name" value="SAM-dependent_MTases_sf"/>
</dbReference>
<evidence type="ECO:0000256" key="1">
    <source>
        <dbReference type="ARBA" id="ARBA00005179"/>
    </source>
</evidence>
<comment type="pathway">
    <text evidence="1">Secondary metabolite biosynthesis.</text>
</comment>
<name>A0A1Q5T0W8_9EURO</name>
<reference evidence="6 7" key="1">
    <citation type="submission" date="2016-10" db="EMBL/GenBank/DDBJ databases">
        <title>Genome sequence of the ascomycete fungus Penicillium subrubescens.</title>
        <authorList>
            <person name="De Vries R.P."/>
            <person name="Peng M."/>
            <person name="Dilokpimol A."/>
            <person name="Hilden K."/>
            <person name="Makela M.R."/>
            <person name="Grigoriev I."/>
            <person name="Riley R."/>
            <person name="Granchi Z."/>
        </authorList>
    </citation>
    <scope>NUCLEOTIDE SEQUENCE [LARGE SCALE GENOMIC DNA]</scope>
    <source>
        <strain evidence="6 7">CBS 132785</strain>
    </source>
</reference>
<evidence type="ECO:0000256" key="3">
    <source>
        <dbReference type="ARBA" id="ARBA00022691"/>
    </source>
</evidence>
<keyword evidence="3" id="KW-0949">S-adenosyl-L-methionine</keyword>
<dbReference type="InterPro" id="IPR041698">
    <property type="entry name" value="Methyltransf_25"/>
</dbReference>
<comment type="similarity">
    <text evidence="4">Belongs to the class I-like SAM-binding methyltransferase superfamily.</text>
</comment>
<evidence type="ECO:0000313" key="6">
    <source>
        <dbReference type="EMBL" id="OKO93816.1"/>
    </source>
</evidence>
<dbReference type="InterPro" id="IPR051654">
    <property type="entry name" value="Meroterpenoid_MTases"/>
</dbReference>
<sequence length="275" mass="31735">MSVIDTLAWFQPEIGPRLKPSIEFVFRQWSGLTGEELESHLHRIREQAWPLGEFPCIGLWMFLLPGIAAFPQFPTILETVRRPRAKILDLGCGLGQDLRLLAAHGVSTDRMWALDIEPHLWKLGYELFRDEGRMQALFIHADFLKVNIAGDDRFSPLRGQVDLVLASQFLHLFDWEGQLAANKRIVGLSKPGTMLVGFQQGRKRARAYIRPWGMMFYHNRDSFLELWALVQQQTNTQWTVDVSAVALQDWGMQNEDLEWMPEDRTGINFVITRDS</sequence>
<dbReference type="STRING" id="1316194.A0A1Q5T0W8"/>
<dbReference type="OrthoDB" id="2094832at2759"/>
<keyword evidence="7" id="KW-1185">Reference proteome</keyword>
<evidence type="ECO:0000313" key="7">
    <source>
        <dbReference type="Proteomes" id="UP000186955"/>
    </source>
</evidence>
<dbReference type="Proteomes" id="UP000186955">
    <property type="component" value="Unassembled WGS sequence"/>
</dbReference>
<dbReference type="PANTHER" id="PTHR35897">
    <property type="entry name" value="METHYLTRANSFERASE AUSD"/>
    <property type="match status" value="1"/>
</dbReference>
<feature type="domain" description="Methyltransferase" evidence="5">
    <location>
        <begin position="87"/>
        <end position="192"/>
    </location>
</feature>
<dbReference type="AlphaFoldDB" id="A0A1Q5T0W8"/>
<proteinExistence type="inferred from homology"/>
<dbReference type="Gene3D" id="3.40.50.150">
    <property type="entry name" value="Vaccinia Virus protein VP39"/>
    <property type="match status" value="1"/>
</dbReference>
<keyword evidence="2" id="KW-0808">Transferase</keyword>
<dbReference type="GO" id="GO:0016740">
    <property type="term" value="F:transferase activity"/>
    <property type="evidence" value="ECO:0007669"/>
    <property type="project" value="UniProtKB-KW"/>
</dbReference>
<dbReference type="PANTHER" id="PTHR35897:SF1">
    <property type="entry name" value="METHYLTRANSFERASE AUSD"/>
    <property type="match status" value="1"/>
</dbReference>
<dbReference type="Pfam" id="PF13649">
    <property type="entry name" value="Methyltransf_25"/>
    <property type="match status" value="1"/>
</dbReference>
<evidence type="ECO:0000256" key="4">
    <source>
        <dbReference type="ARBA" id="ARBA00038314"/>
    </source>
</evidence>
<dbReference type="SUPFAM" id="SSF53335">
    <property type="entry name" value="S-adenosyl-L-methionine-dependent methyltransferases"/>
    <property type="match status" value="1"/>
</dbReference>
<dbReference type="EMBL" id="MNBE01000723">
    <property type="protein sequence ID" value="OKO93816.1"/>
    <property type="molecule type" value="Genomic_DNA"/>
</dbReference>
<gene>
    <name evidence="6" type="ORF">PENSUB_12095</name>
</gene>
<accession>A0A1Q5T0W8</accession>
<comment type="caution">
    <text evidence="6">The sequence shown here is derived from an EMBL/GenBank/DDBJ whole genome shotgun (WGS) entry which is preliminary data.</text>
</comment>
<evidence type="ECO:0000259" key="5">
    <source>
        <dbReference type="Pfam" id="PF13649"/>
    </source>
</evidence>